<proteinExistence type="predicted"/>
<organism evidence="1 2">
    <name type="scientific">Steinernema glaseri</name>
    <dbReference type="NCBI Taxonomy" id="37863"/>
    <lineage>
        <taxon>Eukaryota</taxon>
        <taxon>Metazoa</taxon>
        <taxon>Ecdysozoa</taxon>
        <taxon>Nematoda</taxon>
        <taxon>Chromadorea</taxon>
        <taxon>Rhabditida</taxon>
        <taxon>Tylenchina</taxon>
        <taxon>Panagrolaimomorpha</taxon>
        <taxon>Strongyloidoidea</taxon>
        <taxon>Steinernematidae</taxon>
        <taxon>Steinernema</taxon>
    </lineage>
</organism>
<dbReference type="WBParaSite" id="L893_g5648.t1">
    <property type="protein sequence ID" value="L893_g5648.t1"/>
    <property type="gene ID" value="L893_g5648"/>
</dbReference>
<evidence type="ECO:0000313" key="2">
    <source>
        <dbReference type="WBParaSite" id="L893_g5648.t1"/>
    </source>
</evidence>
<evidence type="ECO:0000313" key="1">
    <source>
        <dbReference type="Proteomes" id="UP000095287"/>
    </source>
</evidence>
<sequence length="268" mass="30928">MKSLFKIAAKKILTENLPIALHKDSLPKAALSDYRIYTTILRFNRNSTTRVPPLPAIPEECFVFDREFLIHIPRTLARAEKVMDPVGIFKYYVALGNLEGIASLWTQLDDEQKDRAYDSCDQVTRFLFDFLDTGTVPPESQLLQLYRSSKSANFYISFFIFRLFPVRLRSLTVLCELYNALNCQEKHRAANCRHLAGLVAYKDFEIKFNELDESVATDLEATIRSNHSNFLRLPKNCRIPEVEDFAREKIGPYVPCDVPDSGYPPFIW</sequence>
<accession>A0A1I8AGW1</accession>
<reference evidence="2" key="1">
    <citation type="submission" date="2016-11" db="UniProtKB">
        <authorList>
            <consortium name="WormBaseParasite"/>
        </authorList>
    </citation>
    <scope>IDENTIFICATION</scope>
</reference>
<keyword evidence="1" id="KW-1185">Reference proteome</keyword>
<protein>
    <submittedName>
        <fullName evidence="2">SWIM-type domain-containing protein</fullName>
    </submittedName>
</protein>
<dbReference type="Proteomes" id="UP000095287">
    <property type="component" value="Unplaced"/>
</dbReference>
<dbReference type="AlphaFoldDB" id="A0A1I8AGW1"/>
<name>A0A1I8AGW1_9BILA</name>